<accession>A0A150WTL5</accession>
<dbReference type="PANTHER" id="PTHR12589:SF7">
    <property type="entry name" value="6-PYRUVOYL TETRAHYDROBIOPTERIN SYNTHASE"/>
    <property type="match status" value="1"/>
</dbReference>
<protein>
    <recommendedName>
        <fullName evidence="5">6-carboxy-5,6,7,8-tetrahydropterin synthase</fullName>
        <ecNumber evidence="4">4.1.2.50</ecNumber>
    </recommendedName>
    <alternativeName>
        <fullName evidence="9">Queuosine biosynthesis protein QueD</fullName>
    </alternativeName>
</protein>
<comment type="caution">
    <text evidence="11">The sequence shown here is derived from an EMBL/GenBank/DDBJ whole genome shotgun (WGS) entry which is preliminary data.</text>
</comment>
<evidence type="ECO:0000256" key="2">
    <source>
        <dbReference type="ARBA" id="ARBA00005061"/>
    </source>
</evidence>
<dbReference type="PANTHER" id="PTHR12589">
    <property type="entry name" value="PYRUVOYL TETRAHYDROBIOPTERIN SYNTHASE"/>
    <property type="match status" value="1"/>
</dbReference>
<dbReference type="Gene3D" id="3.30.479.10">
    <property type="entry name" value="6-pyruvoyl tetrahydropterin synthase/QueD"/>
    <property type="match status" value="1"/>
</dbReference>
<dbReference type="GO" id="GO:0046872">
    <property type="term" value="F:metal ion binding"/>
    <property type="evidence" value="ECO:0007669"/>
    <property type="project" value="UniProtKB-KW"/>
</dbReference>
<dbReference type="InterPro" id="IPR038418">
    <property type="entry name" value="6-PTP_synth/QueD_sf"/>
</dbReference>
<gene>
    <name evidence="11" type="ORF">AZI85_16210</name>
</gene>
<sequence length="164" mass="19089">MSTTTLHLAKQNFKFSAAHFLIFDETHAERLHGHNYQVRVDIKTPAEAELHADGYFLDFNVFKKYIKTRLDQWDEIVLLPKQHPDMKFKETSKGLEVTFRDRFYIFPVSEVVLLPVTNTSVEQLSRLLAEEFYNEFKQYGVRQVRVYVAETQGQGASTVEPSKA</sequence>
<keyword evidence="7" id="KW-0862">Zinc</keyword>
<comment type="pathway">
    <text evidence="2">Purine metabolism; 7-cyano-7-deazaguanine biosynthesis.</text>
</comment>
<dbReference type="Pfam" id="PF01242">
    <property type="entry name" value="PTPS"/>
    <property type="match status" value="1"/>
</dbReference>
<dbReference type="EMBL" id="LUKF01000006">
    <property type="protein sequence ID" value="KYG69793.1"/>
    <property type="molecule type" value="Genomic_DNA"/>
</dbReference>
<dbReference type="GO" id="GO:0070497">
    <property type="term" value="F:6-carboxytetrahydropterin synthase activity"/>
    <property type="evidence" value="ECO:0007669"/>
    <property type="project" value="UniProtKB-EC"/>
</dbReference>
<dbReference type="AlphaFoldDB" id="A0A150WTL5"/>
<keyword evidence="8" id="KW-0456">Lyase</keyword>
<comment type="similarity">
    <text evidence="3">Belongs to the PTPS family. QueD subfamily.</text>
</comment>
<evidence type="ECO:0000256" key="6">
    <source>
        <dbReference type="ARBA" id="ARBA00022723"/>
    </source>
</evidence>
<comment type="cofactor">
    <cofactor evidence="1">
        <name>Zn(2+)</name>
        <dbReference type="ChEBI" id="CHEBI:29105"/>
    </cofactor>
</comment>
<evidence type="ECO:0000256" key="4">
    <source>
        <dbReference type="ARBA" id="ARBA00012982"/>
    </source>
</evidence>
<keyword evidence="6" id="KW-0479">Metal-binding</keyword>
<dbReference type="OrthoDB" id="9804698at2"/>
<dbReference type="InterPro" id="IPR007115">
    <property type="entry name" value="6-PTP_synth/QueD"/>
</dbReference>
<name>A0A150WTL5_BDEBC</name>
<evidence type="ECO:0000313" key="11">
    <source>
        <dbReference type="EMBL" id="KYG69793.1"/>
    </source>
</evidence>
<dbReference type="EC" id="4.1.2.50" evidence="4"/>
<organism evidence="11 12">
    <name type="scientific">Bdellovibrio bacteriovorus</name>
    <dbReference type="NCBI Taxonomy" id="959"/>
    <lineage>
        <taxon>Bacteria</taxon>
        <taxon>Pseudomonadati</taxon>
        <taxon>Bdellovibrionota</taxon>
        <taxon>Bdellovibrionia</taxon>
        <taxon>Bdellovibrionales</taxon>
        <taxon>Pseudobdellovibrionaceae</taxon>
        <taxon>Bdellovibrio</taxon>
    </lineage>
</organism>
<proteinExistence type="inferred from homology"/>
<reference evidence="11 12" key="1">
    <citation type="submission" date="2016-03" db="EMBL/GenBank/DDBJ databases">
        <authorList>
            <person name="Ploux O."/>
        </authorList>
    </citation>
    <scope>NUCLEOTIDE SEQUENCE [LARGE SCALE GENOMIC DNA]</scope>
    <source>
        <strain evidence="11 12">BER2</strain>
    </source>
</reference>
<dbReference type="UniPathway" id="UPA00391"/>
<dbReference type="Proteomes" id="UP000075391">
    <property type="component" value="Unassembled WGS sequence"/>
</dbReference>
<comment type="catalytic activity">
    <reaction evidence="10">
        <text>7,8-dihydroneopterin 3'-triphosphate + H2O = 6-carboxy-5,6,7,8-tetrahydropterin + triphosphate + acetaldehyde + 2 H(+)</text>
        <dbReference type="Rhea" id="RHEA:27966"/>
        <dbReference type="ChEBI" id="CHEBI:15343"/>
        <dbReference type="ChEBI" id="CHEBI:15377"/>
        <dbReference type="ChEBI" id="CHEBI:15378"/>
        <dbReference type="ChEBI" id="CHEBI:18036"/>
        <dbReference type="ChEBI" id="CHEBI:58462"/>
        <dbReference type="ChEBI" id="CHEBI:61032"/>
        <dbReference type="EC" id="4.1.2.50"/>
    </reaction>
</comment>
<evidence type="ECO:0000256" key="9">
    <source>
        <dbReference type="ARBA" id="ARBA00031449"/>
    </source>
</evidence>
<dbReference type="SUPFAM" id="SSF55620">
    <property type="entry name" value="Tetrahydrobiopterin biosynthesis enzymes-like"/>
    <property type="match status" value="1"/>
</dbReference>
<evidence type="ECO:0000256" key="7">
    <source>
        <dbReference type="ARBA" id="ARBA00022833"/>
    </source>
</evidence>
<dbReference type="RefSeq" id="WP_063243147.1">
    <property type="nucleotide sequence ID" value="NZ_LUKF01000006.1"/>
</dbReference>
<evidence type="ECO:0000256" key="3">
    <source>
        <dbReference type="ARBA" id="ARBA00008900"/>
    </source>
</evidence>
<evidence type="ECO:0000256" key="8">
    <source>
        <dbReference type="ARBA" id="ARBA00023239"/>
    </source>
</evidence>
<evidence type="ECO:0000256" key="10">
    <source>
        <dbReference type="ARBA" id="ARBA00048807"/>
    </source>
</evidence>
<evidence type="ECO:0000256" key="1">
    <source>
        <dbReference type="ARBA" id="ARBA00001947"/>
    </source>
</evidence>
<evidence type="ECO:0000313" key="12">
    <source>
        <dbReference type="Proteomes" id="UP000075391"/>
    </source>
</evidence>
<evidence type="ECO:0000256" key="5">
    <source>
        <dbReference type="ARBA" id="ARBA00018141"/>
    </source>
</evidence>